<dbReference type="GO" id="GO:0009506">
    <property type="term" value="C:plasmodesma"/>
    <property type="evidence" value="ECO:0007669"/>
    <property type="project" value="TreeGrafter"/>
</dbReference>
<evidence type="ECO:0000256" key="4">
    <source>
        <dbReference type="PROSITE-ProRule" id="PRU00508"/>
    </source>
</evidence>
<dbReference type="EMBL" id="JACGWJ010000013">
    <property type="protein sequence ID" value="KAL0377633.1"/>
    <property type="molecule type" value="Genomic_DNA"/>
</dbReference>
<feature type="region of interest" description="Disordered" evidence="5">
    <location>
        <begin position="931"/>
        <end position="1005"/>
    </location>
</feature>
<dbReference type="PANTHER" id="PTHR21725">
    <property type="entry name" value="E3 UBIQUITIN-PROTEIN LIGASE UBR4"/>
    <property type="match status" value="1"/>
</dbReference>
<evidence type="ECO:0000256" key="5">
    <source>
        <dbReference type="SAM" id="MobiDB-lite"/>
    </source>
</evidence>
<proteinExistence type="predicted"/>
<feature type="compositionally biased region" description="Acidic residues" evidence="5">
    <location>
        <begin position="982"/>
        <end position="992"/>
    </location>
</feature>
<gene>
    <name evidence="7" type="ORF">Sradi_3068800</name>
</gene>
<evidence type="ECO:0000256" key="2">
    <source>
        <dbReference type="ARBA" id="ARBA00022771"/>
    </source>
</evidence>
<protein>
    <submittedName>
        <fullName evidence="7">Auxin transport protein BIG</fullName>
    </submittedName>
</protein>
<dbReference type="SMART" id="SM00396">
    <property type="entry name" value="ZnF_UBR1"/>
    <property type="match status" value="1"/>
</dbReference>
<organism evidence="7">
    <name type="scientific">Sesamum radiatum</name>
    <name type="common">Black benniseed</name>
    <dbReference type="NCBI Taxonomy" id="300843"/>
    <lineage>
        <taxon>Eukaryota</taxon>
        <taxon>Viridiplantae</taxon>
        <taxon>Streptophyta</taxon>
        <taxon>Embryophyta</taxon>
        <taxon>Tracheophyta</taxon>
        <taxon>Spermatophyta</taxon>
        <taxon>Magnoliopsida</taxon>
        <taxon>eudicotyledons</taxon>
        <taxon>Gunneridae</taxon>
        <taxon>Pentapetalae</taxon>
        <taxon>asterids</taxon>
        <taxon>lamiids</taxon>
        <taxon>Lamiales</taxon>
        <taxon>Pedaliaceae</taxon>
        <taxon>Sesamum</taxon>
    </lineage>
</organism>
<evidence type="ECO:0000259" key="6">
    <source>
        <dbReference type="PROSITE" id="PS51157"/>
    </source>
</evidence>
<reference evidence="7" key="1">
    <citation type="submission" date="2020-06" db="EMBL/GenBank/DDBJ databases">
        <authorList>
            <person name="Li T."/>
            <person name="Hu X."/>
            <person name="Zhang T."/>
            <person name="Song X."/>
            <person name="Zhang H."/>
            <person name="Dai N."/>
            <person name="Sheng W."/>
            <person name="Hou X."/>
            <person name="Wei L."/>
        </authorList>
    </citation>
    <scope>NUCLEOTIDE SEQUENCE</scope>
    <source>
        <strain evidence="7">G02</strain>
        <tissue evidence="7">Leaf</tissue>
    </source>
</reference>
<feature type="compositionally biased region" description="Low complexity" evidence="5">
    <location>
        <begin position="942"/>
        <end position="953"/>
    </location>
</feature>
<keyword evidence="1" id="KW-0479">Metal-binding</keyword>
<accession>A0AAW2RCY9</accession>
<dbReference type="GO" id="GO:0008270">
    <property type="term" value="F:zinc ion binding"/>
    <property type="evidence" value="ECO:0007669"/>
    <property type="project" value="UniProtKB-KW"/>
</dbReference>
<dbReference type="GO" id="GO:0005829">
    <property type="term" value="C:cytosol"/>
    <property type="evidence" value="ECO:0007669"/>
    <property type="project" value="TreeGrafter"/>
</dbReference>
<dbReference type="InterPro" id="IPR045189">
    <property type="entry name" value="UBR4-like"/>
</dbReference>
<evidence type="ECO:0000313" key="7">
    <source>
        <dbReference type="EMBL" id="KAL0377633.1"/>
    </source>
</evidence>
<sequence>MPFQAATEVLSFLKTCSFSPHWHPQMYQDACKKISGNHIDILLSILNCQGCYLEDRTSDNSLPLHEERRFGHVHQFCFELLQKLVMLQTLSDSLEESVVDRILLVENGAYMYNDQMLALLANILVCRVGLAGSSLRTKIYQMFVRFIHHKAKAVCSRSPSLKEIVETLPSMFHIEIVLIAFHSSSDEEKGVLANQILSSIKTIDIPSDGMQLSCWALLMSRLVLVLRHMIYHPRACPPLLLLDFRTKLREAAELRMPNSTNYLSSWPAIMLEDMMRSDEAPANMILLNQLIDIAPVPASMCREYPGGDCLGLNWEEVCASFSQILGQWNGRRAANVDDLIIERYVFVLCWDIPIEGFSSEHWQVLLNGPRVPDIINMKNFLYATHAILGQHATRDKYTGIPDLVLSLLQQLHGSLIPKEVGELGWDFLRSGSWLSFVLSLLCTGIQGCTDKNSPPIVSSNQPDCTAGDAEFLALTKSLVHSLSSDQVTMLLEVLSSLLKRYLSIYQRTLASIFEDGHHSADKLSPLLLLEYADLDNSTQDDLCEKMGVKPCLLGSLYELPLKLGKILEKFALGVRSKIFWEVILHGLPLHLQLTSEILSSCILNMRGIVISIGGLLEIKDSRGINWEEKTVISEILESILMIKCDKVFDSLEGKCEVICQKLKMGPEGLDYSSLFIMKRMEEFLRSICQGENVGKSIHECVVVKMVDIAKSLKDEPLTTAVFKFFLSMEDVSEKMKNCYISQRGDILVLIDALDYCHSESVNVRVLNFFTDLLSGDYAEVKLKLQMKFVSMDLVSLSKWLEMRLLGSVTETSNGDGAKGTSASLRDSTMNFITCLLTPTSGFQSEELQFHLHQAMLLSLENAFSLFDFITAKCYFNFVVQLSKGEMFIKPLLQRIVILIEKLAGNERLLQGLKFLFGFLTATLSECGSSARSVEKSSGKPVPSCSSGLGPLSSRTLGSRKNADDLVPSANRGSASVDCDATSVDDDEDDGTSDGELGSIDKDEEEDCNSERALASKVCTFTSSGSNFMEQHWYFCYTCDLTVSKGCCSVCAKVCHRGHRVVYSRSSRFFCDCGAGGVRGSSCQCLKPRKFTGSNSVPTRSAGNFQSFLSLTETGDHLPDSDSDVDEDASADLDNSARLSLPKEVQDKMPLLLDELEVESRILGVCSSLLPSITGRRDSNMLRDRKVALVEGKVLHYSNDLLQLKKAYKSGSLDLKIKADYSNAKELKSHLTSGSLVKSLLSLIGQATIAPVTADKANVKPLSKNVVRFEIVHLLFNSLVENYLVVAGYEDCQVLTINHRGEVIDRLAIELALQGAYIRRVEWVPGSQVQLMVVTNRFVKIYDLSQDNISPVHYITLPDDMIVDATLLVASHGRISHCPVRLSLKSNGILAISLGEHEVLAQSLRHTGGSTSPLVGVTAYRPLSKDKIHCLVLHEDGSLQIYSHIPAGVDTGVNLMADKITVSNSNPDIVMVGFRLHVGNTSASHIPSEITIFQRVIKLDEGMRSWYDIPFTIAESLLADEEFTISIGRTFSGSALPRIDSLEVYGRAKDEFGWKEKMDAILDMEARVLGCNSWSTGSGRKSRAAQSASVEEQVVADGLKLLPGSICCVDLKGSSKIEVEPNNLKCTQVLETNLKVIGSLCYRLLPAVFFRLCALEKRSITK</sequence>
<dbReference type="PROSITE" id="PS51157">
    <property type="entry name" value="ZF_UBR"/>
    <property type="match status" value="1"/>
</dbReference>
<dbReference type="InterPro" id="IPR003126">
    <property type="entry name" value="Znf_UBR"/>
</dbReference>
<evidence type="ECO:0000256" key="1">
    <source>
        <dbReference type="ARBA" id="ARBA00022723"/>
    </source>
</evidence>
<keyword evidence="3" id="KW-0862">Zinc</keyword>
<name>A0AAW2RCY9_SESRA</name>
<evidence type="ECO:0000256" key="3">
    <source>
        <dbReference type="ARBA" id="ARBA00022833"/>
    </source>
</evidence>
<keyword evidence="2" id="KW-0863">Zinc-finger</keyword>
<feature type="domain" description="UBR-type" evidence="6">
    <location>
        <begin position="1016"/>
        <end position="1087"/>
    </location>
</feature>
<comment type="caution">
    <text evidence="7">The sequence shown here is derived from an EMBL/GenBank/DDBJ whole genome shotgun (WGS) entry which is preliminary data.</text>
</comment>
<dbReference type="PANTHER" id="PTHR21725:SF1">
    <property type="entry name" value="E3 UBIQUITIN-PROTEIN LIGASE UBR4"/>
    <property type="match status" value="1"/>
</dbReference>
<reference evidence="7" key="2">
    <citation type="journal article" date="2024" name="Plant">
        <title>Genomic evolution and insights into agronomic trait innovations of Sesamum species.</title>
        <authorList>
            <person name="Miao H."/>
            <person name="Wang L."/>
            <person name="Qu L."/>
            <person name="Liu H."/>
            <person name="Sun Y."/>
            <person name="Le M."/>
            <person name="Wang Q."/>
            <person name="Wei S."/>
            <person name="Zheng Y."/>
            <person name="Lin W."/>
            <person name="Duan Y."/>
            <person name="Cao H."/>
            <person name="Xiong S."/>
            <person name="Wang X."/>
            <person name="Wei L."/>
            <person name="Li C."/>
            <person name="Ma Q."/>
            <person name="Ju M."/>
            <person name="Zhao R."/>
            <person name="Li G."/>
            <person name="Mu C."/>
            <person name="Tian Q."/>
            <person name="Mei H."/>
            <person name="Zhang T."/>
            <person name="Gao T."/>
            <person name="Zhang H."/>
        </authorList>
    </citation>
    <scope>NUCLEOTIDE SEQUENCE</scope>
    <source>
        <strain evidence="7">G02</strain>
    </source>
</reference>
<dbReference type="GO" id="GO:0009926">
    <property type="term" value="P:auxin polar transport"/>
    <property type="evidence" value="ECO:0007669"/>
    <property type="project" value="TreeGrafter"/>
</dbReference>
<dbReference type="CDD" id="cd19681">
    <property type="entry name" value="UBR-box_BIG_like"/>
    <property type="match status" value="1"/>
</dbReference>
<feature type="zinc finger region" description="UBR-type" evidence="4">
    <location>
        <begin position="1016"/>
        <end position="1087"/>
    </location>
</feature>